<comment type="subcellular location">
    <subcellularLocation>
        <location evidence="5">Cytoplasm</location>
    </subcellularLocation>
</comment>
<gene>
    <name evidence="11" type="primary">cheB_3</name>
    <name evidence="5 10" type="synonym">cheB</name>
    <name evidence="10" type="ORF">IRZ65_09430</name>
    <name evidence="11" type="ORF">NCTC11842_02196</name>
</gene>
<keyword evidence="11" id="KW-0489">Methyltransferase</keyword>
<dbReference type="GO" id="GO:0008984">
    <property type="term" value="F:protein-glutamate methylesterase activity"/>
    <property type="evidence" value="ECO:0007669"/>
    <property type="project" value="UniProtKB-UniRule"/>
</dbReference>
<protein>
    <recommendedName>
        <fullName evidence="5">Protein-glutamate methylesterase/protein-glutamine glutaminase</fullName>
        <ecNumber evidence="5">3.1.1.61</ecNumber>
        <ecNumber evidence="5">3.5.1.44</ecNumber>
    </recommendedName>
</protein>
<dbReference type="InterPro" id="IPR035909">
    <property type="entry name" value="CheB_C"/>
</dbReference>
<comment type="similarity">
    <text evidence="5">Belongs to the CheB family.</text>
</comment>
<evidence type="ECO:0000313" key="11">
    <source>
        <dbReference type="EMBL" id="SPZ06304.1"/>
    </source>
</evidence>
<dbReference type="CDD" id="cd16432">
    <property type="entry name" value="CheB_Rec"/>
    <property type="match status" value="1"/>
</dbReference>
<comment type="PTM">
    <text evidence="5">Phosphorylated by CheA. Phosphorylation of the N-terminal regulatory domain activates the methylesterase activity.</text>
</comment>
<dbReference type="PIRSF" id="PIRSF000876">
    <property type="entry name" value="RR_chemtxs_CheB"/>
    <property type="match status" value="1"/>
</dbReference>
<feature type="domain" description="CheB-type methylesterase" evidence="9">
    <location>
        <begin position="163"/>
        <end position="357"/>
    </location>
</feature>
<dbReference type="PROSITE" id="PS50122">
    <property type="entry name" value="CHEB"/>
    <property type="match status" value="1"/>
</dbReference>
<keyword evidence="1 5" id="KW-0963">Cytoplasm</keyword>
<reference evidence="11 12" key="1">
    <citation type="submission" date="2018-06" db="EMBL/GenBank/DDBJ databases">
        <authorList>
            <consortium name="Pathogen Informatics"/>
            <person name="Doyle S."/>
        </authorList>
    </citation>
    <scope>NUCLEOTIDE SEQUENCE [LARGE SCALE GENOMIC DNA]</scope>
    <source>
        <strain evidence="11 12">NCTC11842</strain>
    </source>
</reference>
<evidence type="ECO:0000313" key="10">
    <source>
        <dbReference type="EMBL" id="MBF8640905.1"/>
    </source>
</evidence>
<feature type="modified residue" description="4-aspartylphosphate" evidence="5 7">
    <location>
        <position position="53"/>
    </location>
</feature>
<feature type="domain" description="Response regulatory" evidence="8">
    <location>
        <begin position="3"/>
        <end position="119"/>
    </location>
</feature>
<sequence>MIRLLIVDDSALMRRHLQKVFEAEGDFELEMARNGLEAIELARQFDPDVITLDINMPEMDGLTALSMLMAEKPRSVVMFSSLTEQGAIASLEALALGAVDFFPKPGGTISLNIDQVRDSLVAKVRAAAGAQLKKAGKPRAGSTAPTRSQIEREPVEKAVELAGGLGEGLVLIGSSTGGPRTLEEILSKLPASYPWPIVVSQHMPANFTRAFAERMNNVCALTVVEVSRPMPLEAGTVYVGMGASDVCIGRRAGRPYALPKPENNKYLWHPSVSLMVETAMEHFQPSQLIGVMLTGMGYDGADEMTELKRRGGRTLAESKESSVVFGMPAELIRRGGATEIMACTEMAATLIRWGSGKTTTSSRVSRHATRS</sequence>
<dbReference type="CDD" id="cd17541">
    <property type="entry name" value="REC_CheB-like"/>
    <property type="match status" value="1"/>
</dbReference>
<evidence type="ECO:0000256" key="1">
    <source>
        <dbReference type="ARBA" id="ARBA00022490"/>
    </source>
</evidence>
<dbReference type="GO" id="GO:0008168">
    <property type="term" value="F:methyltransferase activity"/>
    <property type="evidence" value="ECO:0007669"/>
    <property type="project" value="UniProtKB-KW"/>
</dbReference>
<dbReference type="SUPFAM" id="SSF52172">
    <property type="entry name" value="CheY-like"/>
    <property type="match status" value="1"/>
</dbReference>
<feature type="active site" evidence="5 6">
    <location>
        <position position="175"/>
    </location>
</feature>
<evidence type="ECO:0000256" key="7">
    <source>
        <dbReference type="PROSITE-ProRule" id="PRU00169"/>
    </source>
</evidence>
<dbReference type="SMART" id="SM00448">
    <property type="entry name" value="REC"/>
    <property type="match status" value="1"/>
</dbReference>
<dbReference type="Proteomes" id="UP000250443">
    <property type="component" value="Unassembled WGS sequence"/>
</dbReference>
<evidence type="ECO:0000259" key="9">
    <source>
        <dbReference type="PROSITE" id="PS50122"/>
    </source>
</evidence>
<comment type="function">
    <text evidence="5">Involved in chemotaxis. Part of a chemotaxis signal transduction system that modulates chemotaxis in response to various stimuli. Catalyzes the demethylation of specific methylglutamate residues introduced into the chemoreceptors (methyl-accepting chemotaxis proteins or MCP) by CheR. Also mediates the irreversible deamidation of specific glutamine residues to glutamic acid.</text>
</comment>
<accession>A0A2X2CG14</accession>
<evidence type="ECO:0000256" key="2">
    <source>
        <dbReference type="ARBA" id="ARBA00022500"/>
    </source>
</evidence>
<dbReference type="EMBL" id="JADMCD010000003">
    <property type="protein sequence ID" value="MBF8640905.1"/>
    <property type="molecule type" value="Genomic_DNA"/>
</dbReference>
<organism evidence="11 12">
    <name type="scientific">Pseudomonas luteola</name>
    <dbReference type="NCBI Taxonomy" id="47886"/>
    <lineage>
        <taxon>Bacteria</taxon>
        <taxon>Pseudomonadati</taxon>
        <taxon>Pseudomonadota</taxon>
        <taxon>Gammaproteobacteria</taxon>
        <taxon>Pseudomonadales</taxon>
        <taxon>Pseudomonadaceae</taxon>
        <taxon>Pseudomonas</taxon>
    </lineage>
</organism>
<comment type="domain">
    <text evidence="5">Contains a C-terminal catalytic domain, and an N-terminal region which modulates catalytic activity.</text>
</comment>
<evidence type="ECO:0000256" key="5">
    <source>
        <dbReference type="HAMAP-Rule" id="MF_00099"/>
    </source>
</evidence>
<evidence type="ECO:0000313" key="12">
    <source>
        <dbReference type="Proteomes" id="UP000250443"/>
    </source>
</evidence>
<dbReference type="Proteomes" id="UP000626180">
    <property type="component" value="Unassembled WGS sequence"/>
</dbReference>
<dbReference type="HAMAP" id="MF_00099">
    <property type="entry name" value="CheB_chemtxs"/>
    <property type="match status" value="1"/>
</dbReference>
<dbReference type="SUPFAM" id="SSF52738">
    <property type="entry name" value="Methylesterase CheB, C-terminal domain"/>
    <property type="match status" value="1"/>
</dbReference>
<dbReference type="PANTHER" id="PTHR42872">
    <property type="entry name" value="PROTEIN-GLUTAMATE METHYLESTERASE/PROTEIN-GLUTAMINE GLUTAMINASE"/>
    <property type="match status" value="1"/>
</dbReference>
<dbReference type="GO" id="GO:0000156">
    <property type="term" value="F:phosphorelay response regulator activity"/>
    <property type="evidence" value="ECO:0007669"/>
    <property type="project" value="InterPro"/>
</dbReference>
<dbReference type="GO" id="GO:0005737">
    <property type="term" value="C:cytoplasm"/>
    <property type="evidence" value="ECO:0007669"/>
    <property type="project" value="UniProtKB-SubCell"/>
</dbReference>
<dbReference type="InterPro" id="IPR008248">
    <property type="entry name" value="CheB-like"/>
</dbReference>
<dbReference type="RefSeq" id="WP_010798354.1">
    <property type="nucleotide sequence ID" value="NZ_CP069262.1"/>
</dbReference>
<keyword evidence="2 5" id="KW-0145">Chemotaxis</keyword>
<comment type="catalytic activity">
    <reaction evidence="5">
        <text>L-glutaminyl-[protein] + H2O = L-glutamyl-[protein] + NH4(+)</text>
        <dbReference type="Rhea" id="RHEA:16441"/>
        <dbReference type="Rhea" id="RHEA-COMP:10207"/>
        <dbReference type="Rhea" id="RHEA-COMP:10208"/>
        <dbReference type="ChEBI" id="CHEBI:15377"/>
        <dbReference type="ChEBI" id="CHEBI:28938"/>
        <dbReference type="ChEBI" id="CHEBI:29973"/>
        <dbReference type="ChEBI" id="CHEBI:30011"/>
        <dbReference type="EC" id="3.5.1.44"/>
    </reaction>
</comment>
<keyword evidence="3 5" id="KW-0378">Hydrolase</keyword>
<evidence type="ECO:0000256" key="6">
    <source>
        <dbReference type="PROSITE-ProRule" id="PRU00050"/>
    </source>
</evidence>
<name>A0A2X2CG14_PSELU</name>
<dbReference type="Gene3D" id="3.40.50.180">
    <property type="entry name" value="Methylesterase CheB, C-terminal domain"/>
    <property type="match status" value="1"/>
</dbReference>
<dbReference type="GO" id="GO:0032259">
    <property type="term" value="P:methylation"/>
    <property type="evidence" value="ECO:0007669"/>
    <property type="project" value="UniProtKB-KW"/>
</dbReference>
<evidence type="ECO:0000313" key="13">
    <source>
        <dbReference type="Proteomes" id="UP000626180"/>
    </source>
</evidence>
<keyword evidence="11" id="KW-0808">Transferase</keyword>
<dbReference type="Gene3D" id="3.40.50.2300">
    <property type="match status" value="1"/>
</dbReference>
<keyword evidence="5 7" id="KW-0597">Phosphoprotein</keyword>
<evidence type="ECO:0000256" key="4">
    <source>
        <dbReference type="ARBA" id="ARBA00048267"/>
    </source>
</evidence>
<dbReference type="Pfam" id="PF01339">
    <property type="entry name" value="CheB_methylest"/>
    <property type="match status" value="1"/>
</dbReference>
<proteinExistence type="inferred from homology"/>
<evidence type="ECO:0000256" key="3">
    <source>
        <dbReference type="ARBA" id="ARBA00022801"/>
    </source>
</evidence>
<dbReference type="GO" id="GO:0006935">
    <property type="term" value="P:chemotaxis"/>
    <property type="evidence" value="ECO:0007669"/>
    <property type="project" value="UniProtKB-UniRule"/>
</dbReference>
<dbReference type="GO" id="GO:0050568">
    <property type="term" value="F:protein-glutamine glutaminase activity"/>
    <property type="evidence" value="ECO:0007669"/>
    <property type="project" value="UniProtKB-UniRule"/>
</dbReference>
<dbReference type="AlphaFoldDB" id="A0A2X2CG14"/>
<dbReference type="InterPro" id="IPR001789">
    <property type="entry name" value="Sig_transdc_resp-reg_receiver"/>
</dbReference>
<keyword evidence="13" id="KW-1185">Reference proteome</keyword>
<dbReference type="InterPro" id="IPR011006">
    <property type="entry name" value="CheY-like_superfamily"/>
</dbReference>
<dbReference type="EC" id="3.5.1.44" evidence="5"/>
<dbReference type="InterPro" id="IPR000673">
    <property type="entry name" value="Sig_transdc_resp-reg_Me-estase"/>
</dbReference>
<dbReference type="EC" id="3.1.1.61" evidence="5"/>
<feature type="active site" evidence="5 6">
    <location>
        <position position="202"/>
    </location>
</feature>
<comment type="catalytic activity">
    <reaction evidence="4 5">
        <text>[protein]-L-glutamate 5-O-methyl ester + H2O = L-glutamyl-[protein] + methanol + H(+)</text>
        <dbReference type="Rhea" id="RHEA:23236"/>
        <dbReference type="Rhea" id="RHEA-COMP:10208"/>
        <dbReference type="Rhea" id="RHEA-COMP:10311"/>
        <dbReference type="ChEBI" id="CHEBI:15377"/>
        <dbReference type="ChEBI" id="CHEBI:15378"/>
        <dbReference type="ChEBI" id="CHEBI:17790"/>
        <dbReference type="ChEBI" id="CHEBI:29973"/>
        <dbReference type="ChEBI" id="CHEBI:82795"/>
        <dbReference type="EC" id="3.1.1.61"/>
    </reaction>
</comment>
<dbReference type="PROSITE" id="PS50110">
    <property type="entry name" value="RESPONSE_REGULATORY"/>
    <property type="match status" value="1"/>
</dbReference>
<dbReference type="PANTHER" id="PTHR42872:SF6">
    <property type="entry name" value="PROTEIN-GLUTAMATE METHYLESTERASE_PROTEIN-GLUTAMINE GLUTAMINASE"/>
    <property type="match status" value="1"/>
</dbReference>
<reference evidence="10 13" key="2">
    <citation type="submission" date="2020-10" db="EMBL/GenBank/DDBJ databases">
        <title>Genome sequences of Pseudomonas isolates.</title>
        <authorList>
            <person name="Wessels L."/>
            <person name="Reich F."/>
            <person name="Hammerl J."/>
        </authorList>
    </citation>
    <scope>NUCLEOTIDE SEQUENCE [LARGE SCALE GENOMIC DNA]</scope>
    <source>
        <strain evidence="10 13">20-MO00624-0</strain>
    </source>
</reference>
<dbReference type="NCBIfam" id="NF001965">
    <property type="entry name" value="PRK00742.1"/>
    <property type="match status" value="1"/>
</dbReference>
<feature type="active site" evidence="5 6">
    <location>
        <position position="299"/>
    </location>
</feature>
<dbReference type="EMBL" id="UAUF01000011">
    <property type="protein sequence ID" value="SPZ06304.1"/>
    <property type="molecule type" value="Genomic_DNA"/>
</dbReference>
<dbReference type="Pfam" id="PF00072">
    <property type="entry name" value="Response_reg"/>
    <property type="match status" value="1"/>
</dbReference>
<evidence type="ECO:0000259" key="8">
    <source>
        <dbReference type="PROSITE" id="PS50110"/>
    </source>
</evidence>